<accession>A0ACB8T4K5</accession>
<keyword evidence="2" id="KW-1185">Reference proteome</keyword>
<dbReference type="EMBL" id="MU277205">
    <property type="protein sequence ID" value="KAI0062916.1"/>
    <property type="molecule type" value="Genomic_DNA"/>
</dbReference>
<evidence type="ECO:0000313" key="1">
    <source>
        <dbReference type="EMBL" id="KAI0062916.1"/>
    </source>
</evidence>
<evidence type="ECO:0000313" key="2">
    <source>
        <dbReference type="Proteomes" id="UP000814140"/>
    </source>
</evidence>
<gene>
    <name evidence="1" type="ORF">BV25DRAFT_484592</name>
</gene>
<reference evidence="1" key="2">
    <citation type="journal article" date="2022" name="New Phytol.">
        <title>Evolutionary transition to the ectomycorrhizal habit in the genomes of a hyperdiverse lineage of mushroom-forming fungi.</title>
        <authorList>
            <person name="Looney B."/>
            <person name="Miyauchi S."/>
            <person name="Morin E."/>
            <person name="Drula E."/>
            <person name="Courty P.E."/>
            <person name="Kohler A."/>
            <person name="Kuo A."/>
            <person name="LaButti K."/>
            <person name="Pangilinan J."/>
            <person name="Lipzen A."/>
            <person name="Riley R."/>
            <person name="Andreopoulos W."/>
            <person name="He G."/>
            <person name="Johnson J."/>
            <person name="Nolan M."/>
            <person name="Tritt A."/>
            <person name="Barry K.W."/>
            <person name="Grigoriev I.V."/>
            <person name="Nagy L.G."/>
            <person name="Hibbett D."/>
            <person name="Henrissat B."/>
            <person name="Matheny P.B."/>
            <person name="Labbe J."/>
            <person name="Martin F.M."/>
        </authorList>
    </citation>
    <scope>NUCLEOTIDE SEQUENCE</scope>
    <source>
        <strain evidence="1">HHB10654</strain>
    </source>
</reference>
<protein>
    <submittedName>
        <fullName evidence="1">Uncharacterized protein</fullName>
    </submittedName>
</protein>
<reference evidence="1" key="1">
    <citation type="submission" date="2021-03" db="EMBL/GenBank/DDBJ databases">
        <authorList>
            <consortium name="DOE Joint Genome Institute"/>
            <person name="Ahrendt S."/>
            <person name="Looney B.P."/>
            <person name="Miyauchi S."/>
            <person name="Morin E."/>
            <person name="Drula E."/>
            <person name="Courty P.E."/>
            <person name="Chicoki N."/>
            <person name="Fauchery L."/>
            <person name="Kohler A."/>
            <person name="Kuo A."/>
            <person name="Labutti K."/>
            <person name="Pangilinan J."/>
            <person name="Lipzen A."/>
            <person name="Riley R."/>
            <person name="Andreopoulos W."/>
            <person name="He G."/>
            <person name="Johnson J."/>
            <person name="Barry K.W."/>
            <person name="Grigoriev I.V."/>
            <person name="Nagy L."/>
            <person name="Hibbett D."/>
            <person name="Henrissat B."/>
            <person name="Matheny P.B."/>
            <person name="Labbe J."/>
            <person name="Martin F."/>
        </authorList>
    </citation>
    <scope>NUCLEOTIDE SEQUENCE</scope>
    <source>
        <strain evidence="1">HHB10654</strain>
    </source>
</reference>
<dbReference type="Proteomes" id="UP000814140">
    <property type="component" value="Unassembled WGS sequence"/>
</dbReference>
<name>A0ACB8T4K5_9AGAM</name>
<sequence length="66" mass="7481">MTQNKQHDDSQRDTQLRSPVTKLACLHSRRPSNPSLEWRQWVRPRPKPAHKTEALPGPTSANAGVD</sequence>
<proteinExistence type="predicted"/>
<comment type="caution">
    <text evidence="1">The sequence shown here is derived from an EMBL/GenBank/DDBJ whole genome shotgun (WGS) entry which is preliminary data.</text>
</comment>
<organism evidence="1 2">
    <name type="scientific">Artomyces pyxidatus</name>
    <dbReference type="NCBI Taxonomy" id="48021"/>
    <lineage>
        <taxon>Eukaryota</taxon>
        <taxon>Fungi</taxon>
        <taxon>Dikarya</taxon>
        <taxon>Basidiomycota</taxon>
        <taxon>Agaricomycotina</taxon>
        <taxon>Agaricomycetes</taxon>
        <taxon>Russulales</taxon>
        <taxon>Auriscalpiaceae</taxon>
        <taxon>Artomyces</taxon>
    </lineage>
</organism>